<dbReference type="AlphaFoldDB" id="A0A939S1J9"/>
<name>A0A939S1J9_9BRAD</name>
<reference evidence="1" key="1">
    <citation type="submission" date="2021-03" db="EMBL/GenBank/DDBJ databases">
        <title>Whole Genome Sequence of Bradyrhizobium sp. Strain 144S4.</title>
        <authorList>
            <person name="Bromfield E.S.P."/>
            <person name="Cloutier S."/>
        </authorList>
    </citation>
    <scope>NUCLEOTIDE SEQUENCE [LARGE SCALE GENOMIC DNA]</scope>
    <source>
        <strain evidence="1">144S4</strain>
    </source>
</reference>
<dbReference type="EMBL" id="JAGEMI010000001">
    <property type="protein sequence ID" value="MBO1863484.1"/>
    <property type="molecule type" value="Genomic_DNA"/>
</dbReference>
<proteinExistence type="predicted"/>
<gene>
    <name evidence="1" type="ORF">J4G43_21945</name>
</gene>
<evidence type="ECO:0000313" key="1">
    <source>
        <dbReference type="EMBL" id="MBO1863484.1"/>
    </source>
</evidence>
<comment type="caution">
    <text evidence="1">The sequence shown here is derived from an EMBL/GenBank/DDBJ whole genome shotgun (WGS) entry which is preliminary data.</text>
</comment>
<protein>
    <submittedName>
        <fullName evidence="1">Uncharacterized protein</fullName>
    </submittedName>
</protein>
<organism evidence="1">
    <name type="scientific">Bradyrhizobium barranii subsp. barranii</name>
    <dbReference type="NCBI Taxonomy" id="2823807"/>
    <lineage>
        <taxon>Bacteria</taxon>
        <taxon>Pseudomonadati</taxon>
        <taxon>Pseudomonadota</taxon>
        <taxon>Alphaproteobacteria</taxon>
        <taxon>Hyphomicrobiales</taxon>
        <taxon>Nitrobacteraceae</taxon>
        <taxon>Bradyrhizobium</taxon>
        <taxon>Bradyrhizobium barranii</taxon>
    </lineage>
</organism>
<sequence length="142" mass="15404">MGSTTSCKGSCFQWAIPAPEESNATRNGSVWSTRAISALAARRPVVDDWPWLGSDAAGGFSRAELCEIGLLIGRARLRGLALAAERDLRARREAIASFAPVRVPQRAASARCRFLGTWDYGVFPETAVLFLILLKALGREIL</sequence>
<accession>A0A939S1J9</accession>